<dbReference type="SMART" id="SM00529">
    <property type="entry name" value="HTH_DTXR"/>
    <property type="match status" value="1"/>
</dbReference>
<organism evidence="3 4">
    <name type="scientific">Paenibacillus lycopersici</name>
    <dbReference type="NCBI Taxonomy" id="2704462"/>
    <lineage>
        <taxon>Bacteria</taxon>
        <taxon>Bacillati</taxon>
        <taxon>Bacillota</taxon>
        <taxon>Bacilli</taxon>
        <taxon>Bacillales</taxon>
        <taxon>Paenibacillaceae</taxon>
        <taxon>Paenibacillus</taxon>
    </lineage>
</organism>
<dbReference type="GO" id="GO:0003677">
    <property type="term" value="F:DNA binding"/>
    <property type="evidence" value="ECO:0007669"/>
    <property type="project" value="UniProtKB-KW"/>
</dbReference>
<dbReference type="PROSITE" id="PS50995">
    <property type="entry name" value="HTH_MARR_2"/>
    <property type="match status" value="1"/>
</dbReference>
<dbReference type="GO" id="GO:0003700">
    <property type="term" value="F:DNA-binding transcription factor activity"/>
    <property type="evidence" value="ECO:0007669"/>
    <property type="project" value="InterPro"/>
</dbReference>
<evidence type="ECO:0000313" key="4">
    <source>
        <dbReference type="Proteomes" id="UP000476064"/>
    </source>
</evidence>
<dbReference type="KEGG" id="plyc:GXP70_05290"/>
<dbReference type="AlphaFoldDB" id="A0A6C0FVJ8"/>
<reference evidence="3 4" key="1">
    <citation type="submission" date="2020-01" db="EMBL/GenBank/DDBJ databases">
        <title>Paenibacillus sp. nov., isolated from tomato rhizosphere.</title>
        <authorList>
            <person name="Weon H.-Y."/>
            <person name="Lee S.A."/>
        </authorList>
    </citation>
    <scope>NUCLEOTIDE SEQUENCE [LARGE SCALE GENOMIC DNA]</scope>
    <source>
        <strain evidence="3 4">12200R-189</strain>
    </source>
</reference>
<dbReference type="Pfam" id="PF01047">
    <property type="entry name" value="MarR"/>
    <property type="match status" value="1"/>
</dbReference>
<keyword evidence="1" id="KW-0238">DNA-binding</keyword>
<evidence type="ECO:0000256" key="1">
    <source>
        <dbReference type="ARBA" id="ARBA00023125"/>
    </source>
</evidence>
<protein>
    <submittedName>
        <fullName evidence="3">MarR family transcriptional regulator</fullName>
    </submittedName>
</protein>
<dbReference type="InterPro" id="IPR039422">
    <property type="entry name" value="MarR/SlyA-like"/>
</dbReference>
<dbReference type="GO" id="GO:0006950">
    <property type="term" value="P:response to stress"/>
    <property type="evidence" value="ECO:0007669"/>
    <property type="project" value="TreeGrafter"/>
</dbReference>
<name>A0A6C0FVJ8_9BACL</name>
<dbReference type="Proteomes" id="UP000476064">
    <property type="component" value="Chromosome"/>
</dbReference>
<dbReference type="Gene3D" id="1.10.10.10">
    <property type="entry name" value="Winged helix-like DNA-binding domain superfamily/Winged helix DNA-binding domain"/>
    <property type="match status" value="1"/>
</dbReference>
<dbReference type="SMART" id="SM00347">
    <property type="entry name" value="HTH_MARR"/>
    <property type="match status" value="1"/>
</dbReference>
<dbReference type="PRINTS" id="PR00598">
    <property type="entry name" value="HTHMARR"/>
</dbReference>
<evidence type="ECO:0000259" key="2">
    <source>
        <dbReference type="PROSITE" id="PS50995"/>
    </source>
</evidence>
<dbReference type="GO" id="GO:0046914">
    <property type="term" value="F:transition metal ion binding"/>
    <property type="evidence" value="ECO:0007669"/>
    <property type="project" value="InterPro"/>
</dbReference>
<dbReference type="SUPFAM" id="SSF46785">
    <property type="entry name" value="Winged helix' DNA-binding domain"/>
    <property type="match status" value="1"/>
</dbReference>
<sequence>MKENHETILRLQEALTRFAKAEWRQKPLHGLTRSDIRILYCIMECEATGSPKPRISDISKRLLVTTPTVTQLIKKLIEEELIERTVDPDDRRSVGIALTEKGKAVAKEADALIKQKLGGLVDFLGVEESEKLAELLTKAFHYYHNPERSET</sequence>
<dbReference type="InterPro" id="IPR022689">
    <property type="entry name" value="Iron_dep_repressor"/>
</dbReference>
<dbReference type="EMBL" id="CP048209">
    <property type="protein sequence ID" value="QHT59443.1"/>
    <property type="molecule type" value="Genomic_DNA"/>
</dbReference>
<dbReference type="PANTHER" id="PTHR33164:SF101">
    <property type="entry name" value="TRANSCRIPTIONAL REPRESSOR MPRA"/>
    <property type="match status" value="1"/>
</dbReference>
<evidence type="ECO:0000313" key="3">
    <source>
        <dbReference type="EMBL" id="QHT59443.1"/>
    </source>
</evidence>
<dbReference type="RefSeq" id="WP_162355509.1">
    <property type="nucleotide sequence ID" value="NZ_CP048209.1"/>
</dbReference>
<feature type="domain" description="HTH marR-type" evidence="2">
    <location>
        <begin position="5"/>
        <end position="141"/>
    </location>
</feature>
<gene>
    <name evidence="3" type="ORF">GXP70_05290</name>
</gene>
<dbReference type="PANTHER" id="PTHR33164">
    <property type="entry name" value="TRANSCRIPTIONAL REGULATOR, MARR FAMILY"/>
    <property type="match status" value="1"/>
</dbReference>
<dbReference type="InterPro" id="IPR036388">
    <property type="entry name" value="WH-like_DNA-bd_sf"/>
</dbReference>
<dbReference type="InterPro" id="IPR036390">
    <property type="entry name" value="WH_DNA-bd_sf"/>
</dbReference>
<keyword evidence="4" id="KW-1185">Reference proteome</keyword>
<proteinExistence type="predicted"/>
<dbReference type="InterPro" id="IPR000835">
    <property type="entry name" value="HTH_MarR-typ"/>
</dbReference>
<accession>A0A6C0FVJ8</accession>